<dbReference type="GO" id="GO:0006508">
    <property type="term" value="P:proteolysis"/>
    <property type="evidence" value="ECO:0007669"/>
    <property type="project" value="TreeGrafter"/>
</dbReference>
<dbReference type="InterPro" id="IPR036880">
    <property type="entry name" value="Kunitz_BPTI_sf"/>
</dbReference>
<evidence type="ECO:0000256" key="1">
    <source>
        <dbReference type="ARBA" id="ARBA00004613"/>
    </source>
</evidence>
<dbReference type="SMART" id="SM00209">
    <property type="entry name" value="TSP1"/>
    <property type="match status" value="4"/>
</dbReference>
<dbReference type="SUPFAM" id="SSF57362">
    <property type="entry name" value="BPTI-like"/>
    <property type="match status" value="1"/>
</dbReference>
<dbReference type="CDD" id="cd22635">
    <property type="entry name" value="Kunitz_papilin"/>
    <property type="match status" value="1"/>
</dbReference>
<evidence type="ECO:0000313" key="5">
    <source>
        <dbReference type="EMBL" id="KPP63432.1"/>
    </source>
</evidence>
<dbReference type="PRINTS" id="PR01857">
    <property type="entry name" value="ADAMTSFAMILY"/>
</dbReference>
<keyword evidence="3" id="KW-1015">Disulfide bond</keyword>
<dbReference type="AlphaFoldDB" id="A0A0P7TZS3"/>
<dbReference type="EMBL" id="JARO02007903">
    <property type="protein sequence ID" value="KPP63432.1"/>
    <property type="molecule type" value="Genomic_DNA"/>
</dbReference>
<dbReference type="InterPro" id="IPR010294">
    <property type="entry name" value="ADAMTS_spacer1"/>
</dbReference>
<dbReference type="InterPro" id="IPR050439">
    <property type="entry name" value="ADAMTS_ADAMTS-like"/>
</dbReference>
<evidence type="ECO:0000313" key="6">
    <source>
        <dbReference type="Proteomes" id="UP000034805"/>
    </source>
</evidence>
<evidence type="ECO:0000256" key="3">
    <source>
        <dbReference type="ARBA" id="ARBA00023157"/>
    </source>
</evidence>
<name>A0A0P7TZS3_SCLFO</name>
<keyword evidence="2" id="KW-0964">Secreted</keyword>
<dbReference type="PANTHER" id="PTHR13723">
    <property type="entry name" value="ADAMTS A DISINTEGRIN AND METALLOPROTEASE WITH THROMBOSPONDIN MOTIFS PROTEASE"/>
    <property type="match status" value="1"/>
</dbReference>
<dbReference type="Pfam" id="PF19030">
    <property type="entry name" value="TSP1_ADAMTS"/>
    <property type="match status" value="3"/>
</dbReference>
<dbReference type="Proteomes" id="UP000034805">
    <property type="component" value="Unassembled WGS sequence"/>
</dbReference>
<reference evidence="5 6" key="1">
    <citation type="submission" date="2015-08" db="EMBL/GenBank/DDBJ databases">
        <title>The genome of the Asian arowana (Scleropages formosus).</title>
        <authorList>
            <person name="Tan M.H."/>
            <person name="Gan H.M."/>
            <person name="Croft L.J."/>
            <person name="Austin C.M."/>
        </authorList>
    </citation>
    <scope>NUCLEOTIDE SEQUENCE [LARGE SCALE GENOMIC DNA]</scope>
    <source>
        <strain evidence="5">Aro1</strain>
    </source>
</reference>
<comment type="subcellular location">
    <subcellularLocation>
        <location evidence="1">Secreted</location>
    </subcellularLocation>
</comment>
<dbReference type="Pfam" id="PF19236">
    <property type="entry name" value="ADAMTS_CR_3"/>
    <property type="match status" value="1"/>
</dbReference>
<dbReference type="InterPro" id="IPR020901">
    <property type="entry name" value="Prtase_inh_Kunz-CS"/>
</dbReference>
<dbReference type="FunFam" id="2.60.120.830:FF:000001">
    <property type="entry name" value="A disintegrin and metalloproteinase with thrombospondin motifs 1"/>
    <property type="match status" value="1"/>
</dbReference>
<protein>
    <recommendedName>
        <fullName evidence="4">BPTI/Kunitz inhibitor domain-containing protein</fullName>
    </recommendedName>
</protein>
<gene>
    <name evidence="5" type="ORF">Z043_118317</name>
</gene>
<dbReference type="InterPro" id="IPR013273">
    <property type="entry name" value="ADAMTS/ADAMTS-like"/>
</dbReference>
<dbReference type="InterPro" id="IPR036383">
    <property type="entry name" value="TSP1_rpt_sf"/>
</dbReference>
<dbReference type="GO" id="GO:0004867">
    <property type="term" value="F:serine-type endopeptidase inhibitor activity"/>
    <property type="evidence" value="ECO:0007669"/>
    <property type="project" value="InterPro"/>
</dbReference>
<dbReference type="Gene3D" id="2.60.120.830">
    <property type="match status" value="1"/>
</dbReference>
<dbReference type="GO" id="GO:0031012">
    <property type="term" value="C:extracellular matrix"/>
    <property type="evidence" value="ECO:0007669"/>
    <property type="project" value="TreeGrafter"/>
</dbReference>
<accession>A0A0P7TZS3</accession>
<evidence type="ECO:0000259" key="4">
    <source>
        <dbReference type="PROSITE" id="PS50279"/>
    </source>
</evidence>
<feature type="non-terminal residue" evidence="5">
    <location>
        <position position="1"/>
    </location>
</feature>
<dbReference type="SUPFAM" id="SSF82895">
    <property type="entry name" value="TSP-1 type 1 repeat"/>
    <property type="match status" value="3"/>
</dbReference>
<dbReference type="GO" id="GO:0030198">
    <property type="term" value="P:extracellular matrix organization"/>
    <property type="evidence" value="ECO:0007669"/>
    <property type="project" value="InterPro"/>
</dbReference>
<dbReference type="InterPro" id="IPR045371">
    <property type="entry name" value="ADAMTS_CR_3"/>
</dbReference>
<dbReference type="FunFam" id="4.10.410.10:FF:000017">
    <property type="entry name" value="papilin isoform X2"/>
    <property type="match status" value="1"/>
</dbReference>
<dbReference type="Gene3D" id="2.20.100.10">
    <property type="entry name" value="Thrombospondin type-1 (TSP1) repeat"/>
    <property type="match status" value="3"/>
</dbReference>
<dbReference type="GO" id="GO:0005576">
    <property type="term" value="C:extracellular region"/>
    <property type="evidence" value="ECO:0007669"/>
    <property type="project" value="UniProtKB-SubCell"/>
</dbReference>
<dbReference type="PRINTS" id="PR00759">
    <property type="entry name" value="BASICPTASE"/>
</dbReference>
<sequence>APEGTPPRRDYYEAWEPWGSCSRSCGTGVAECSPGSRDFREQQCSQFDGVKFEGRLHTWLPYYGAVNPCELNCIPKGGTFFYRHRPAVVDGTPCYPGSRDICVEGVCKMLGCDNVLESSKQEDPCLQCGGDGQSCFLVRNTFSTRDLPNGYHQIVTIPVGATTIRIREMVASRNYLAIKNSHGAYYLNGHGLIDFTRAIPAAGTMLYYKRRAESDMVPETIIARGPTTEQLVIELITQESNHGIEYEYYLPQGGQQVVYMWSYGPWTDCSSDCGTGYQSRRVFCTSNHEAIPEHLFETGAWSTCSVSCGEGVQTRSLQCVSHDRAGRRVLEESVCAVYAVRPPSQQACTMQPCAEYRYSSFGECSVTCGTGEQTREVFCTVGGARVPDYTCSSQPRPHHVQTCQREECPDSRLMVYRPDRTETSSVSTVYDPYGTIHGPHCGQSQYGCCPDGHTAARGHYGKGCPQDTCAQSRYGCCRDGVTAAHGPNREGCQDDNVYTSTVRSTSQAESKDECHTSTYGCCYDQLGFASGSNGEGCHNRPNDDHEAKCSLPSSPGPCSTWASRYYYNSATGHCTHFWYGGCHGNSNNFPTREECQRQCHGVVGTRARTLPMPNLERDSRKVPAVRHGTTNGRRPGIYRVKVVAHPRGYGTKHSSRAYHTKE</sequence>
<dbReference type="Pfam" id="PF05986">
    <property type="entry name" value="ADAMTS_spacer1"/>
    <property type="match status" value="1"/>
</dbReference>
<dbReference type="InterPro" id="IPR002223">
    <property type="entry name" value="Kunitz_BPTI"/>
</dbReference>
<dbReference type="InterPro" id="IPR000884">
    <property type="entry name" value="TSP1_rpt"/>
</dbReference>
<dbReference type="PROSITE" id="PS00280">
    <property type="entry name" value="BPTI_KUNITZ_1"/>
    <property type="match status" value="1"/>
</dbReference>
<dbReference type="SMART" id="SM00131">
    <property type="entry name" value="KU"/>
    <property type="match status" value="1"/>
</dbReference>
<comment type="caution">
    <text evidence="5">The sequence shown here is derived from an EMBL/GenBank/DDBJ whole genome shotgun (WGS) entry which is preliminary data.</text>
</comment>
<evidence type="ECO:0000256" key="2">
    <source>
        <dbReference type="ARBA" id="ARBA00022525"/>
    </source>
</evidence>
<organism evidence="5 6">
    <name type="scientific">Scleropages formosus</name>
    <name type="common">Asian bonytongue</name>
    <name type="synonym">Osteoglossum formosum</name>
    <dbReference type="NCBI Taxonomy" id="113540"/>
    <lineage>
        <taxon>Eukaryota</taxon>
        <taxon>Metazoa</taxon>
        <taxon>Chordata</taxon>
        <taxon>Craniata</taxon>
        <taxon>Vertebrata</taxon>
        <taxon>Euteleostomi</taxon>
        <taxon>Actinopterygii</taxon>
        <taxon>Neopterygii</taxon>
        <taxon>Teleostei</taxon>
        <taxon>Osteoglossocephala</taxon>
        <taxon>Osteoglossomorpha</taxon>
        <taxon>Osteoglossiformes</taxon>
        <taxon>Osteoglossidae</taxon>
        <taxon>Scleropages</taxon>
    </lineage>
</organism>
<dbReference type="PROSITE" id="PS50092">
    <property type="entry name" value="TSP1"/>
    <property type="match status" value="3"/>
</dbReference>
<dbReference type="PANTHER" id="PTHR13723:SF281">
    <property type="entry name" value="PAPILIN"/>
    <property type="match status" value="1"/>
</dbReference>
<dbReference type="GO" id="GO:0004222">
    <property type="term" value="F:metalloendopeptidase activity"/>
    <property type="evidence" value="ECO:0007669"/>
    <property type="project" value="TreeGrafter"/>
</dbReference>
<proteinExistence type="predicted"/>
<dbReference type="PROSITE" id="PS50279">
    <property type="entry name" value="BPTI_KUNITZ_2"/>
    <property type="match status" value="1"/>
</dbReference>
<feature type="domain" description="BPTI/Kunitz inhibitor" evidence="4">
    <location>
        <begin position="549"/>
        <end position="599"/>
    </location>
</feature>
<dbReference type="Gene3D" id="4.10.410.10">
    <property type="entry name" value="Pancreatic trypsin inhibitor Kunitz domain"/>
    <property type="match status" value="1"/>
</dbReference>
<dbReference type="Pfam" id="PF00014">
    <property type="entry name" value="Kunitz_BPTI"/>
    <property type="match status" value="1"/>
</dbReference>